<feature type="signal peptide" evidence="1">
    <location>
        <begin position="1"/>
        <end position="19"/>
    </location>
</feature>
<gene>
    <name evidence="2" type="ORF">ACFORL_11500</name>
</gene>
<protein>
    <recommendedName>
        <fullName evidence="4">Secreted protein</fullName>
    </recommendedName>
</protein>
<name>A0ABV8CH98_9GAMM</name>
<evidence type="ECO:0000313" key="2">
    <source>
        <dbReference type="EMBL" id="MFC3909694.1"/>
    </source>
</evidence>
<comment type="caution">
    <text evidence="2">The sequence shown here is derived from an EMBL/GenBank/DDBJ whole genome shotgun (WGS) entry which is preliminary data.</text>
</comment>
<accession>A0ABV8CH98</accession>
<dbReference type="Proteomes" id="UP001595758">
    <property type="component" value="Unassembled WGS sequence"/>
</dbReference>
<proteinExistence type="predicted"/>
<organism evidence="2 3">
    <name type="scientific">Legionella dresdenensis</name>
    <dbReference type="NCBI Taxonomy" id="450200"/>
    <lineage>
        <taxon>Bacteria</taxon>
        <taxon>Pseudomonadati</taxon>
        <taxon>Pseudomonadota</taxon>
        <taxon>Gammaproteobacteria</taxon>
        <taxon>Legionellales</taxon>
        <taxon>Legionellaceae</taxon>
        <taxon>Legionella</taxon>
    </lineage>
</organism>
<reference evidence="3" key="1">
    <citation type="journal article" date="2019" name="Int. J. Syst. Evol. Microbiol.">
        <title>The Global Catalogue of Microorganisms (GCM) 10K type strain sequencing project: providing services to taxonomists for standard genome sequencing and annotation.</title>
        <authorList>
            <consortium name="The Broad Institute Genomics Platform"/>
            <consortium name="The Broad Institute Genome Sequencing Center for Infectious Disease"/>
            <person name="Wu L."/>
            <person name="Ma J."/>
        </authorList>
    </citation>
    <scope>NUCLEOTIDE SEQUENCE [LARGE SCALE GENOMIC DNA]</scope>
    <source>
        <strain evidence="3">CCUG 59858</strain>
    </source>
</reference>
<dbReference type="EMBL" id="JBHSAB010000028">
    <property type="protein sequence ID" value="MFC3909694.1"/>
    <property type="molecule type" value="Genomic_DNA"/>
</dbReference>
<keyword evidence="3" id="KW-1185">Reference proteome</keyword>
<evidence type="ECO:0000313" key="3">
    <source>
        <dbReference type="Proteomes" id="UP001595758"/>
    </source>
</evidence>
<evidence type="ECO:0000256" key="1">
    <source>
        <dbReference type="SAM" id="SignalP"/>
    </source>
</evidence>
<keyword evidence="1" id="KW-0732">Signal</keyword>
<feature type="chain" id="PRO_5045730852" description="Secreted protein" evidence="1">
    <location>
        <begin position="20"/>
        <end position="282"/>
    </location>
</feature>
<sequence>MLRLLGFLVLALAASSIHAIDRGYETHEHRTKKMKIAPQLQQPDMEIYILGLTIHDNKRTVTFSLLRKETKAPVIFEELALVHTQRIHAMIIDDSLEDYSHVHPVATNKPGVYKITFDAKRSTGNYTLWLDITPQKTRKQLILSSILPFGKFKPAIIKRVPSMTATVNGYTFKLSFNTPALIVGEPSMGKVEIFDSQGQPVKNLEPIMGAYAHIVGFSDDLESLVHIHPMGPEPVNMTDRGGPVLEFHLEPEKAGFVKLFVQVMINGKEIFAPFGLDIVKGY</sequence>
<evidence type="ECO:0008006" key="4">
    <source>
        <dbReference type="Google" id="ProtNLM"/>
    </source>
</evidence>
<dbReference type="RefSeq" id="WP_382344150.1">
    <property type="nucleotide sequence ID" value="NZ_JBHSAB010000028.1"/>
</dbReference>